<gene>
    <name evidence="3" type="ORF">MF672_017615</name>
</gene>
<evidence type="ECO:0000256" key="2">
    <source>
        <dbReference type="SAM" id="SignalP"/>
    </source>
</evidence>
<sequence>MSTTRLLLAAFTALASLAALGGCGVRPSDAIDAGRPPAVAVATATPGAPPNEPALPATMITLYLVKDGRLSAVTRTAGPLSVADTLALLAAGPTTRERRRGLTTDVPSGAGPFSVTRAEPAGGLVVTPSVAAGELSALGVRQIVCTAAAGVRASPDQVTVTGGSGSAGPRDCPQRR</sequence>
<evidence type="ECO:0000256" key="1">
    <source>
        <dbReference type="SAM" id="MobiDB-lite"/>
    </source>
</evidence>
<reference evidence="3 4" key="1">
    <citation type="submission" date="2022-04" db="EMBL/GenBank/DDBJ databases">
        <title>Genome draft of Actinomadura sp. ATCC 31491.</title>
        <authorList>
            <person name="Shi X."/>
            <person name="Du Y."/>
        </authorList>
    </citation>
    <scope>NUCLEOTIDE SEQUENCE [LARGE SCALE GENOMIC DNA]</scope>
    <source>
        <strain evidence="3 4">ATCC 31491</strain>
    </source>
</reference>
<dbReference type="Proteomes" id="UP001317259">
    <property type="component" value="Unassembled WGS sequence"/>
</dbReference>
<protein>
    <recommendedName>
        <fullName evidence="5">GerMN domain-containing protein</fullName>
    </recommendedName>
</protein>
<comment type="caution">
    <text evidence="3">The sequence shown here is derived from an EMBL/GenBank/DDBJ whole genome shotgun (WGS) entry which is preliminary data.</text>
</comment>
<evidence type="ECO:0000313" key="3">
    <source>
        <dbReference type="EMBL" id="MCK2215591.1"/>
    </source>
</evidence>
<dbReference type="PROSITE" id="PS51257">
    <property type="entry name" value="PROKAR_LIPOPROTEIN"/>
    <property type="match status" value="1"/>
</dbReference>
<name>A0ABT0FTC2_9ACTN</name>
<feature type="signal peptide" evidence="2">
    <location>
        <begin position="1"/>
        <end position="21"/>
    </location>
</feature>
<feature type="chain" id="PRO_5045130413" description="GerMN domain-containing protein" evidence="2">
    <location>
        <begin position="22"/>
        <end position="176"/>
    </location>
</feature>
<keyword evidence="2" id="KW-0732">Signal</keyword>
<evidence type="ECO:0000313" key="4">
    <source>
        <dbReference type="Proteomes" id="UP001317259"/>
    </source>
</evidence>
<feature type="region of interest" description="Disordered" evidence="1">
    <location>
        <begin position="154"/>
        <end position="176"/>
    </location>
</feature>
<dbReference type="EMBL" id="JAKRKC020000001">
    <property type="protein sequence ID" value="MCK2215591.1"/>
    <property type="molecule type" value="Genomic_DNA"/>
</dbReference>
<evidence type="ECO:0008006" key="5">
    <source>
        <dbReference type="Google" id="ProtNLM"/>
    </source>
</evidence>
<organism evidence="3 4">
    <name type="scientific">Actinomadura luzonensis</name>
    <dbReference type="NCBI Taxonomy" id="2805427"/>
    <lineage>
        <taxon>Bacteria</taxon>
        <taxon>Bacillati</taxon>
        <taxon>Actinomycetota</taxon>
        <taxon>Actinomycetes</taxon>
        <taxon>Streptosporangiales</taxon>
        <taxon>Thermomonosporaceae</taxon>
        <taxon>Actinomadura</taxon>
    </lineage>
</organism>
<proteinExistence type="predicted"/>
<keyword evidence="4" id="KW-1185">Reference proteome</keyword>
<dbReference type="RefSeq" id="WP_242383513.1">
    <property type="nucleotide sequence ID" value="NZ_JAKRKC020000001.1"/>
</dbReference>
<accession>A0ABT0FTC2</accession>